<dbReference type="CDD" id="cd07185">
    <property type="entry name" value="OmpA_C-like"/>
    <property type="match status" value="1"/>
</dbReference>
<accession>A0A0H5D1U2</accession>
<keyword evidence="2 4" id="KW-0472">Membrane</keyword>
<dbReference type="STRING" id="481446.NIT7645_01069"/>
<dbReference type="PANTHER" id="PTHR30329">
    <property type="entry name" value="STATOR ELEMENT OF FLAGELLAR MOTOR COMPLEX"/>
    <property type="match status" value="1"/>
</dbReference>
<evidence type="ECO:0000259" key="5">
    <source>
        <dbReference type="PROSITE" id="PS51123"/>
    </source>
</evidence>
<evidence type="ECO:0000256" key="2">
    <source>
        <dbReference type="ARBA" id="ARBA00023136"/>
    </source>
</evidence>
<dbReference type="Proteomes" id="UP000043764">
    <property type="component" value="Unassembled WGS sequence"/>
</dbReference>
<evidence type="ECO:0000256" key="3">
    <source>
        <dbReference type="ARBA" id="ARBA00023237"/>
    </source>
</evidence>
<dbReference type="InterPro" id="IPR006664">
    <property type="entry name" value="OMP_bac"/>
</dbReference>
<dbReference type="InterPro" id="IPR050330">
    <property type="entry name" value="Bact_OuterMem_StrucFunc"/>
</dbReference>
<sequence length="214" mass="22612">MRLICRNASCWTGAWAAAVAIVFTFALAPVRAAPVVSPGGLAELPISADRCAISLALTGRHIPGCGGHPETDLGATRRLPPSGFDVAAAPLDSAPAEQGYFIRFPFNSNALTPEYEAHLARLAAVLSSAQLQNSCVKLVGHTDSIGSDQFNMRLSKTRAQRVAAYLALEGGVAMERIQTASLGEKHLIKGLPGPHPLNRRVEILARHNTGEGCK</sequence>
<keyword evidence="3" id="KW-0998">Cell outer membrane</keyword>
<evidence type="ECO:0000313" key="6">
    <source>
        <dbReference type="EMBL" id="CRL11121.1"/>
    </source>
</evidence>
<protein>
    <submittedName>
        <fullName evidence="6">Outer membrane protein II</fullName>
    </submittedName>
</protein>
<dbReference type="Gene3D" id="3.30.1330.60">
    <property type="entry name" value="OmpA-like domain"/>
    <property type="match status" value="1"/>
</dbReference>
<dbReference type="EMBL" id="CVRL01000025">
    <property type="protein sequence ID" value="CRL11121.1"/>
    <property type="molecule type" value="Genomic_DNA"/>
</dbReference>
<proteinExistence type="predicted"/>
<dbReference type="InterPro" id="IPR036737">
    <property type="entry name" value="OmpA-like_sf"/>
</dbReference>
<dbReference type="AlphaFoldDB" id="A0A0H5D1U2"/>
<name>A0A0H5D1U2_9RHOB</name>
<dbReference type="PRINTS" id="PR01021">
    <property type="entry name" value="OMPADOMAIN"/>
</dbReference>
<dbReference type="SUPFAM" id="SSF103088">
    <property type="entry name" value="OmpA-like"/>
    <property type="match status" value="1"/>
</dbReference>
<feature type="domain" description="OmpA-like" evidence="5">
    <location>
        <begin position="91"/>
        <end position="209"/>
    </location>
</feature>
<comment type="subcellular location">
    <subcellularLocation>
        <location evidence="1">Cell outer membrane</location>
    </subcellularLocation>
</comment>
<gene>
    <name evidence="6" type="primary">ompA</name>
    <name evidence="6" type="ORF">NIT7321_01970</name>
</gene>
<dbReference type="PROSITE" id="PS51123">
    <property type="entry name" value="OMPA_2"/>
    <property type="match status" value="1"/>
</dbReference>
<keyword evidence="7" id="KW-1185">Reference proteome</keyword>
<evidence type="ECO:0000256" key="1">
    <source>
        <dbReference type="ARBA" id="ARBA00004442"/>
    </source>
</evidence>
<dbReference type="PANTHER" id="PTHR30329:SF21">
    <property type="entry name" value="LIPOPROTEIN YIAD-RELATED"/>
    <property type="match status" value="1"/>
</dbReference>
<dbReference type="GO" id="GO:0009279">
    <property type="term" value="C:cell outer membrane"/>
    <property type="evidence" value="ECO:0007669"/>
    <property type="project" value="UniProtKB-SubCell"/>
</dbReference>
<organism evidence="6 7">
    <name type="scientific">Phaeobacter italicus</name>
    <dbReference type="NCBI Taxonomy" id="481446"/>
    <lineage>
        <taxon>Bacteria</taxon>
        <taxon>Pseudomonadati</taxon>
        <taxon>Pseudomonadota</taxon>
        <taxon>Alphaproteobacteria</taxon>
        <taxon>Rhodobacterales</taxon>
        <taxon>Roseobacteraceae</taxon>
        <taxon>Phaeobacter</taxon>
    </lineage>
</organism>
<dbReference type="Pfam" id="PF00691">
    <property type="entry name" value="OmpA"/>
    <property type="match status" value="1"/>
</dbReference>
<dbReference type="InterPro" id="IPR006665">
    <property type="entry name" value="OmpA-like"/>
</dbReference>
<reference evidence="7" key="1">
    <citation type="submission" date="2015-05" db="EMBL/GenBank/DDBJ databases">
        <authorList>
            <person name="Rodrigo-Torres Lidia"/>
            <person name="Arahal R.David."/>
        </authorList>
    </citation>
    <scope>NUCLEOTIDE SEQUENCE [LARGE SCALE GENOMIC DNA]</scope>
    <source>
        <strain evidence="7">CECT 7321</strain>
    </source>
</reference>
<evidence type="ECO:0000256" key="4">
    <source>
        <dbReference type="PROSITE-ProRule" id="PRU00473"/>
    </source>
</evidence>
<evidence type="ECO:0000313" key="7">
    <source>
        <dbReference type="Proteomes" id="UP000043764"/>
    </source>
</evidence>